<evidence type="ECO:0000313" key="2">
    <source>
        <dbReference type="EMBL" id="PXX77255.1"/>
    </source>
</evidence>
<feature type="domain" description="Helix-turn-helix" evidence="1">
    <location>
        <begin position="20"/>
        <end position="66"/>
    </location>
</feature>
<gene>
    <name evidence="2" type="ORF">DFR34_11864</name>
</gene>
<dbReference type="RefSeq" id="WP_110391481.1">
    <property type="nucleotide sequence ID" value="NZ_QJKI01000018.1"/>
</dbReference>
<organism evidence="2 3">
    <name type="scientific">Rivihabitans pingtungensis</name>
    <dbReference type="NCBI Taxonomy" id="1054498"/>
    <lineage>
        <taxon>Bacteria</taxon>
        <taxon>Pseudomonadati</taxon>
        <taxon>Pseudomonadota</taxon>
        <taxon>Betaproteobacteria</taxon>
        <taxon>Neisseriales</taxon>
        <taxon>Aquaspirillaceae</taxon>
        <taxon>Rivihabitans</taxon>
    </lineage>
</organism>
<keyword evidence="3" id="KW-1185">Reference proteome</keyword>
<comment type="caution">
    <text evidence="2">The sequence shown here is derived from an EMBL/GenBank/DDBJ whole genome shotgun (WGS) entry which is preliminary data.</text>
</comment>
<dbReference type="OrthoDB" id="8563171at2"/>
<dbReference type="InterPro" id="IPR009061">
    <property type="entry name" value="DNA-bd_dom_put_sf"/>
</dbReference>
<dbReference type="Proteomes" id="UP000247555">
    <property type="component" value="Unassembled WGS sequence"/>
</dbReference>
<accession>A0A318KN44</accession>
<evidence type="ECO:0000313" key="3">
    <source>
        <dbReference type="Proteomes" id="UP000247555"/>
    </source>
</evidence>
<evidence type="ECO:0000259" key="1">
    <source>
        <dbReference type="Pfam" id="PF12728"/>
    </source>
</evidence>
<dbReference type="EMBL" id="QJKI01000018">
    <property type="protein sequence ID" value="PXX77255.1"/>
    <property type="molecule type" value="Genomic_DNA"/>
</dbReference>
<reference evidence="2 3" key="1">
    <citation type="submission" date="2018-05" db="EMBL/GenBank/DDBJ databases">
        <title>Genomic Encyclopedia of Type Strains, Phase IV (KMG-IV): sequencing the most valuable type-strain genomes for metagenomic binning, comparative biology and taxonomic classification.</title>
        <authorList>
            <person name="Goeker M."/>
        </authorList>
    </citation>
    <scope>NUCLEOTIDE SEQUENCE [LARGE SCALE GENOMIC DNA]</scope>
    <source>
        <strain evidence="2 3">DSM 29661</strain>
    </source>
</reference>
<sequence>MGECSSCHDEVFGHLRDEEFTAAEAAEYLEISIATFRRYVHAGKITAHSSVGNAHLYLLAVLRALKQAIKLAK</sequence>
<dbReference type="AlphaFoldDB" id="A0A318KN44"/>
<name>A0A318KN44_9NEIS</name>
<proteinExistence type="predicted"/>
<dbReference type="Pfam" id="PF12728">
    <property type="entry name" value="HTH_17"/>
    <property type="match status" value="1"/>
</dbReference>
<dbReference type="InterPro" id="IPR041657">
    <property type="entry name" value="HTH_17"/>
</dbReference>
<protein>
    <submittedName>
        <fullName evidence="2">Excisionase family DNA binding protein</fullName>
    </submittedName>
</protein>
<dbReference type="SUPFAM" id="SSF46955">
    <property type="entry name" value="Putative DNA-binding domain"/>
    <property type="match status" value="1"/>
</dbReference>